<reference evidence="1" key="1">
    <citation type="submission" date="2014-11" db="EMBL/GenBank/DDBJ databases">
        <authorList>
            <person name="Amaro Gonzalez C."/>
        </authorList>
    </citation>
    <scope>NUCLEOTIDE SEQUENCE</scope>
</reference>
<sequence>MDRLQQLSPMTLSLEWGQDQHLAYTWPGFVWVHVVIVNCHVANGRKERLSILIVLLKYEEEVPPLVVYVYEAGRLNEPHQEGLEAFMILPKSRAGHVGFVDLIGDIFSFLYTVDFVCMEQGAKGLEVGLLLQQ</sequence>
<accession>A0A0E9XDB0</accession>
<evidence type="ECO:0000313" key="1">
    <source>
        <dbReference type="EMBL" id="JAI00645.1"/>
    </source>
</evidence>
<reference evidence="1" key="2">
    <citation type="journal article" date="2015" name="Fish Shellfish Immunol.">
        <title>Early steps in the European eel (Anguilla anguilla)-Vibrio vulnificus interaction in the gills: Role of the RtxA13 toxin.</title>
        <authorList>
            <person name="Callol A."/>
            <person name="Pajuelo D."/>
            <person name="Ebbesson L."/>
            <person name="Teles M."/>
            <person name="MacKenzie S."/>
            <person name="Amaro C."/>
        </authorList>
    </citation>
    <scope>NUCLEOTIDE SEQUENCE</scope>
</reference>
<dbReference type="EMBL" id="GBXM01007933">
    <property type="protein sequence ID" value="JAI00645.1"/>
    <property type="molecule type" value="Transcribed_RNA"/>
</dbReference>
<organism evidence="1">
    <name type="scientific">Anguilla anguilla</name>
    <name type="common">European freshwater eel</name>
    <name type="synonym">Muraena anguilla</name>
    <dbReference type="NCBI Taxonomy" id="7936"/>
    <lineage>
        <taxon>Eukaryota</taxon>
        <taxon>Metazoa</taxon>
        <taxon>Chordata</taxon>
        <taxon>Craniata</taxon>
        <taxon>Vertebrata</taxon>
        <taxon>Euteleostomi</taxon>
        <taxon>Actinopterygii</taxon>
        <taxon>Neopterygii</taxon>
        <taxon>Teleostei</taxon>
        <taxon>Anguilliformes</taxon>
        <taxon>Anguillidae</taxon>
        <taxon>Anguilla</taxon>
    </lineage>
</organism>
<name>A0A0E9XDB0_ANGAN</name>
<proteinExistence type="predicted"/>
<dbReference type="AlphaFoldDB" id="A0A0E9XDB0"/>
<protein>
    <submittedName>
        <fullName evidence="1">Uncharacterized protein</fullName>
    </submittedName>
</protein>